<dbReference type="Proteomes" id="UP000515237">
    <property type="component" value="Chromosome"/>
</dbReference>
<dbReference type="KEGG" id="aswu:HUW51_15100"/>
<accession>A0A7G7G9Z9</accession>
<dbReference type="AlphaFoldDB" id="A0A7G7G9Z9"/>
<evidence type="ECO:0000259" key="2">
    <source>
        <dbReference type="Pfam" id="PF08327"/>
    </source>
</evidence>
<dbReference type="Gene3D" id="3.30.530.20">
    <property type="match status" value="1"/>
</dbReference>
<protein>
    <submittedName>
        <fullName evidence="3">SRPBCC domain-containing protein</fullName>
    </submittedName>
</protein>
<organism evidence="3 4">
    <name type="scientific">Adhaeribacter swui</name>
    <dbReference type="NCBI Taxonomy" id="2086471"/>
    <lineage>
        <taxon>Bacteria</taxon>
        <taxon>Pseudomonadati</taxon>
        <taxon>Bacteroidota</taxon>
        <taxon>Cytophagia</taxon>
        <taxon>Cytophagales</taxon>
        <taxon>Hymenobacteraceae</taxon>
        <taxon>Adhaeribacter</taxon>
    </lineage>
</organism>
<dbReference type="CDD" id="cd07814">
    <property type="entry name" value="SRPBCC_CalC_Aha1-like"/>
    <property type="match status" value="1"/>
</dbReference>
<dbReference type="EMBL" id="CP055156">
    <property type="protein sequence ID" value="QNF33983.1"/>
    <property type="molecule type" value="Genomic_DNA"/>
</dbReference>
<evidence type="ECO:0000313" key="4">
    <source>
        <dbReference type="Proteomes" id="UP000515237"/>
    </source>
</evidence>
<name>A0A7G7G9Z9_9BACT</name>
<evidence type="ECO:0000313" key="3">
    <source>
        <dbReference type="EMBL" id="QNF33983.1"/>
    </source>
</evidence>
<dbReference type="Pfam" id="PF08327">
    <property type="entry name" value="AHSA1"/>
    <property type="match status" value="1"/>
</dbReference>
<gene>
    <name evidence="3" type="ORF">HUW51_15100</name>
</gene>
<reference evidence="3 4" key="1">
    <citation type="journal article" date="2018" name="Int. J. Syst. Evol. Microbiol.">
        <title>Adhaeribacter swui sp. nov., isolated from wet mud.</title>
        <authorList>
            <person name="Kim D.U."/>
            <person name="Kim K.W."/>
            <person name="Kang M.S."/>
            <person name="Kim J.Y."/>
            <person name="Jang J.H."/>
            <person name="Kim M.K."/>
        </authorList>
    </citation>
    <scope>NUCLEOTIDE SEQUENCE [LARGE SCALE GENOMIC DNA]</scope>
    <source>
        <strain evidence="3 4">KCTC 52873</strain>
    </source>
</reference>
<dbReference type="InterPro" id="IPR023393">
    <property type="entry name" value="START-like_dom_sf"/>
</dbReference>
<comment type="similarity">
    <text evidence="1">Belongs to the AHA1 family.</text>
</comment>
<proteinExistence type="inferred from homology"/>
<dbReference type="InterPro" id="IPR013538">
    <property type="entry name" value="ASHA1/2-like_C"/>
</dbReference>
<dbReference type="RefSeq" id="WP_185270466.1">
    <property type="nucleotide sequence ID" value="NZ_CP055156.1"/>
</dbReference>
<sequence length="147" mass="16928">METQVLKDVIELNAPTEKVWQVLTQDEYNRQWYAEFMEGTYAETDWQEGSKALFKDKTECGIVAKIIANQPHQLLSLVYQGIVNNGQEDYSSPEAEAVKGGREIYRLVDLNGRTRLEVEADMGAEYLEMMQASWNRAFQKIKELAEN</sequence>
<keyword evidence="4" id="KW-1185">Reference proteome</keyword>
<dbReference type="SUPFAM" id="SSF55961">
    <property type="entry name" value="Bet v1-like"/>
    <property type="match status" value="1"/>
</dbReference>
<feature type="domain" description="Activator of Hsp90 ATPase homologue 1/2-like C-terminal" evidence="2">
    <location>
        <begin position="13"/>
        <end position="146"/>
    </location>
</feature>
<evidence type="ECO:0000256" key="1">
    <source>
        <dbReference type="ARBA" id="ARBA00006817"/>
    </source>
</evidence>